<reference evidence="3" key="1">
    <citation type="journal article" date="2019" name="Int. J. Syst. Evol. Microbiol.">
        <title>The Global Catalogue of Microorganisms (GCM) 10K type strain sequencing project: providing services to taxonomists for standard genome sequencing and annotation.</title>
        <authorList>
            <consortium name="The Broad Institute Genomics Platform"/>
            <consortium name="The Broad Institute Genome Sequencing Center for Infectious Disease"/>
            <person name="Wu L."/>
            <person name="Ma J."/>
        </authorList>
    </citation>
    <scope>NUCLEOTIDE SEQUENCE [LARGE SCALE GENOMIC DNA]</scope>
    <source>
        <strain evidence="3">JCM 12662</strain>
    </source>
</reference>
<comment type="caution">
    <text evidence="2">The sequence shown here is derived from an EMBL/GenBank/DDBJ whole genome shotgun (WGS) entry which is preliminary data.</text>
</comment>
<keyword evidence="1" id="KW-0472">Membrane</keyword>
<keyword evidence="3" id="KW-1185">Reference proteome</keyword>
<keyword evidence="1" id="KW-0812">Transmembrane</keyword>
<evidence type="ECO:0000256" key="1">
    <source>
        <dbReference type="SAM" id="Phobius"/>
    </source>
</evidence>
<dbReference type="SUPFAM" id="SSF50939">
    <property type="entry name" value="Sialidases"/>
    <property type="match status" value="1"/>
</dbReference>
<sequence length="495" mass="56780">MKKNYDVKAFVLNPIFLILYIVFCSVLLSLFEYGGLARRVHILIALAGSLTIWLLMCFIFRKRIRRSVQHYTHSIKKVTTYWFWFVVIALLGTTIYTGFQAYELSQWWGTPLHRFIREWQTQTTIDLEETNIVEQGLNGLLAEIDEELHLPEKLYAYSNVEVVFNREGDVESLYMPIVGENENGLFESFLISSTSQPNQLVVTINEPQPTYDIDENGLLSPLVDTLDQLSIGEFMQEWPEEDRFGIYYAGYRTWGYNSDGIYYLEDNEPVPLESPSEEIIGYTVSLFVAGKTDEITPMRFIDRSLSGPAEEQARAAEEEVTLGYQLDDQQQEVFFVSEELGYRLAVIDAATGSRWYGLDQTLDGGRTWETVNPDPFNGRSGVTSGIVFFDDDLGFFILSRNNETTARLFRTDNAGEDVSPVVFPEADTELNDSVETLSSPIPQLPYEENGSLFVRLYPNPHSEYLYDTYYLYQSNDEGQSWEFIEVIEGSDEQSE</sequence>
<dbReference type="RefSeq" id="WP_343755997.1">
    <property type="nucleotide sequence ID" value="NZ_BAAACW010000117.1"/>
</dbReference>
<name>A0ABP3HDD6_9LACT</name>
<feature type="transmembrane region" description="Helical" evidence="1">
    <location>
        <begin position="12"/>
        <end position="34"/>
    </location>
</feature>
<protein>
    <recommendedName>
        <fullName evidence="4">Glycosyl hydrolase</fullName>
    </recommendedName>
</protein>
<evidence type="ECO:0000313" key="2">
    <source>
        <dbReference type="EMBL" id="GAA0366814.1"/>
    </source>
</evidence>
<dbReference type="EMBL" id="BAAACW010000117">
    <property type="protein sequence ID" value="GAA0366814.1"/>
    <property type="molecule type" value="Genomic_DNA"/>
</dbReference>
<accession>A0ABP3HDD6</accession>
<organism evidence="2 3">
    <name type="scientific">Alkalibacterium iburiense</name>
    <dbReference type="NCBI Taxonomy" id="290589"/>
    <lineage>
        <taxon>Bacteria</taxon>
        <taxon>Bacillati</taxon>
        <taxon>Bacillota</taxon>
        <taxon>Bacilli</taxon>
        <taxon>Lactobacillales</taxon>
        <taxon>Carnobacteriaceae</taxon>
        <taxon>Alkalibacterium</taxon>
    </lineage>
</organism>
<gene>
    <name evidence="2" type="ORF">GCM10008932_18640</name>
</gene>
<evidence type="ECO:0000313" key="3">
    <source>
        <dbReference type="Proteomes" id="UP001501166"/>
    </source>
</evidence>
<dbReference type="Proteomes" id="UP001501166">
    <property type="component" value="Unassembled WGS sequence"/>
</dbReference>
<dbReference type="InterPro" id="IPR036278">
    <property type="entry name" value="Sialidase_sf"/>
</dbReference>
<evidence type="ECO:0008006" key="4">
    <source>
        <dbReference type="Google" id="ProtNLM"/>
    </source>
</evidence>
<feature type="transmembrane region" description="Helical" evidence="1">
    <location>
        <begin position="40"/>
        <end position="60"/>
    </location>
</feature>
<proteinExistence type="predicted"/>
<feature type="transmembrane region" description="Helical" evidence="1">
    <location>
        <begin position="81"/>
        <end position="99"/>
    </location>
</feature>
<keyword evidence="1" id="KW-1133">Transmembrane helix</keyword>